<feature type="non-terminal residue" evidence="2">
    <location>
        <position position="71"/>
    </location>
</feature>
<proteinExistence type="predicted"/>
<protein>
    <submittedName>
        <fullName evidence="2">Uncharacterized protein</fullName>
    </submittedName>
</protein>
<comment type="caution">
    <text evidence="2">The sequence shown here is derived from an EMBL/GenBank/DDBJ whole genome shotgun (WGS) entry which is preliminary data.</text>
</comment>
<sequence length="71" mass="7141">MVRGGAHSRAGGAAQCLRDPYGRRGADRRARRALLPGGAAGRRPWPDGAAGSGPWPDGGAGRGHWPDGAAG</sequence>
<feature type="compositionally biased region" description="Low complexity" evidence="1">
    <location>
        <begin position="1"/>
        <end position="14"/>
    </location>
</feature>
<name>A0A3N9X444_9ACTN</name>
<gene>
    <name evidence="2" type="ORF">DLJ59_02365</name>
</gene>
<keyword evidence="3" id="KW-1185">Reference proteome</keyword>
<dbReference type="AlphaFoldDB" id="A0A3N9X444"/>
<reference evidence="2 3" key="1">
    <citation type="submission" date="2018-05" db="EMBL/GenBank/DDBJ databases">
        <title>Micromonospora from Atacama Desert.</title>
        <authorList>
            <person name="Carro L."/>
            <person name="Goodfellow M."/>
            <person name="Klenk H.-P."/>
        </authorList>
    </citation>
    <scope>NUCLEOTIDE SEQUENCE [LARGE SCALE GENOMIC DNA]</scope>
    <source>
        <strain evidence="2 3">LB39</strain>
    </source>
</reference>
<organism evidence="2 3">
    <name type="scientific">Micromonospora inaquosa</name>
    <dbReference type="NCBI Taxonomy" id="2203716"/>
    <lineage>
        <taxon>Bacteria</taxon>
        <taxon>Bacillati</taxon>
        <taxon>Actinomycetota</taxon>
        <taxon>Actinomycetes</taxon>
        <taxon>Micromonosporales</taxon>
        <taxon>Micromonosporaceae</taxon>
        <taxon>Micromonospora</taxon>
    </lineage>
</organism>
<dbReference type="EMBL" id="QGSZ01000107">
    <property type="protein sequence ID" value="RQX07895.1"/>
    <property type="molecule type" value="Genomic_DNA"/>
</dbReference>
<evidence type="ECO:0000313" key="3">
    <source>
        <dbReference type="Proteomes" id="UP000282312"/>
    </source>
</evidence>
<evidence type="ECO:0000313" key="2">
    <source>
        <dbReference type="EMBL" id="RQX07895.1"/>
    </source>
</evidence>
<feature type="region of interest" description="Disordered" evidence="1">
    <location>
        <begin position="1"/>
        <end position="71"/>
    </location>
</feature>
<feature type="compositionally biased region" description="Low complexity" evidence="1">
    <location>
        <begin position="33"/>
        <end position="43"/>
    </location>
</feature>
<evidence type="ECO:0000256" key="1">
    <source>
        <dbReference type="SAM" id="MobiDB-lite"/>
    </source>
</evidence>
<dbReference type="Proteomes" id="UP000282312">
    <property type="component" value="Unassembled WGS sequence"/>
</dbReference>
<accession>A0A3N9X444</accession>